<dbReference type="RefSeq" id="WP_144334991.1">
    <property type="nucleotide sequence ID" value="NZ_VJWA01000002.1"/>
</dbReference>
<dbReference type="Proteomes" id="UP000317894">
    <property type="component" value="Unassembled WGS sequence"/>
</dbReference>
<dbReference type="PANTHER" id="PTHR21327:SF18">
    <property type="entry name" value="3,4-DIHYDROXY-2-BUTANONE 4-PHOSPHATE SYNTHASE"/>
    <property type="match status" value="1"/>
</dbReference>
<keyword evidence="5 9" id="KW-0378">Hydrolase</keyword>
<feature type="active site" description="Nucleophile" evidence="9">
    <location>
        <position position="306"/>
    </location>
</feature>
<keyword evidence="2 9" id="KW-0686">Riboflavin biosynthesis</keyword>
<evidence type="ECO:0000259" key="10">
    <source>
        <dbReference type="Pfam" id="PF00925"/>
    </source>
</evidence>
<feature type="binding site" evidence="9">
    <location>
        <position position="332"/>
    </location>
    <ligand>
        <name>GTP</name>
        <dbReference type="ChEBI" id="CHEBI:37565"/>
    </ligand>
</feature>
<comment type="catalytic activity">
    <reaction evidence="8 9">
        <text>GTP + 4 H2O = 2,5-diamino-6-hydroxy-4-(5-phosphoribosylamino)-pyrimidine + formate + 2 phosphate + 3 H(+)</text>
        <dbReference type="Rhea" id="RHEA:23704"/>
        <dbReference type="ChEBI" id="CHEBI:15377"/>
        <dbReference type="ChEBI" id="CHEBI:15378"/>
        <dbReference type="ChEBI" id="CHEBI:15740"/>
        <dbReference type="ChEBI" id="CHEBI:37565"/>
        <dbReference type="ChEBI" id="CHEBI:43474"/>
        <dbReference type="ChEBI" id="CHEBI:58614"/>
        <dbReference type="EC" id="3.5.4.25"/>
    </reaction>
</comment>
<dbReference type="Gene3D" id="3.40.50.10990">
    <property type="entry name" value="GTP cyclohydrolase II"/>
    <property type="match status" value="1"/>
</dbReference>
<dbReference type="AlphaFoldDB" id="A0A552U9D7"/>
<name>A0A552U9D7_9SPHN</name>
<dbReference type="GO" id="GO:0009231">
    <property type="term" value="P:riboflavin biosynthetic process"/>
    <property type="evidence" value="ECO:0007669"/>
    <property type="project" value="UniProtKB-UniRule"/>
</dbReference>
<evidence type="ECO:0000313" key="12">
    <source>
        <dbReference type="Proteomes" id="UP000317894"/>
    </source>
</evidence>
<feature type="binding site" evidence="9">
    <location>
        <begin position="270"/>
        <end position="272"/>
    </location>
    <ligand>
        <name>GTP</name>
        <dbReference type="ChEBI" id="CHEBI:37565"/>
    </ligand>
</feature>
<dbReference type="GO" id="GO:0005829">
    <property type="term" value="C:cytosol"/>
    <property type="evidence" value="ECO:0007669"/>
    <property type="project" value="TreeGrafter"/>
</dbReference>
<keyword evidence="3 9" id="KW-0479">Metal-binding</keyword>
<sequence length="372" mass="38734">MTADVSRETYSVNRSVARAIDELRRGAPVVVESDGGALTILAVELADEASLAALEVDGRAGLIVAHPRAALLNITNQRAAAASDAVWIERAAWMDLPASVATADPVRDLATPFKGPFTSRDPGPLAGAANAAVRLAKLGGLLPAVFAVPMAAGRHRGESRDDALRVAATAILAHDPAATLRLVTRATLPLDGAPNTQVVAFRATDGGPEHLALLIGDPLLSEPVLTRLHSACLTGDVLGSLKCDCGPQLRGAVASIAAAGGGILLYLQQEGRGIGLINKLRAYALQDQGFDTVDANLRLGFGADERDFALAAAMLRLLGVDAVRLLTNNPDKVAGLEAGGIRVTERVPHAMPANPHNAHYLDTKRARQGHLL</sequence>
<accession>A0A552U9D7</accession>
<evidence type="ECO:0000256" key="9">
    <source>
        <dbReference type="HAMAP-Rule" id="MF_00179"/>
    </source>
</evidence>
<comment type="pathway">
    <text evidence="1 9">Cofactor biosynthesis; riboflavin biosynthesis; 5-amino-6-(D-ribitylamino)uracil from GTP: step 1/4.</text>
</comment>
<dbReference type="NCBIfam" id="TIGR00505">
    <property type="entry name" value="ribA"/>
    <property type="match status" value="1"/>
</dbReference>
<dbReference type="GO" id="GO:0008270">
    <property type="term" value="F:zinc ion binding"/>
    <property type="evidence" value="ECO:0007669"/>
    <property type="project" value="UniProtKB-UniRule"/>
</dbReference>
<dbReference type="InterPro" id="IPR032677">
    <property type="entry name" value="GTP_cyclohydro_II"/>
</dbReference>
<comment type="caution">
    <text evidence="11">The sequence shown here is derived from an EMBL/GenBank/DDBJ whole genome shotgun (WGS) entry which is preliminary data.</text>
</comment>
<feature type="domain" description="GTP cyclohydrolase II" evidence="10">
    <location>
        <begin position="185"/>
        <end position="348"/>
    </location>
</feature>
<feature type="binding site" evidence="9">
    <location>
        <position position="245"/>
    </location>
    <ligand>
        <name>Zn(2+)</name>
        <dbReference type="ChEBI" id="CHEBI:29105"/>
        <note>catalytic</note>
    </ligand>
</feature>
<dbReference type="OrthoDB" id="9793111at2"/>
<dbReference type="SUPFAM" id="SSF142695">
    <property type="entry name" value="RibA-like"/>
    <property type="match status" value="1"/>
</dbReference>
<keyword evidence="4 9" id="KW-0547">Nucleotide-binding</keyword>
<protein>
    <recommendedName>
        <fullName evidence="9">GTP cyclohydrolase-2</fullName>
        <ecNumber evidence="9">3.5.4.25</ecNumber>
    </recommendedName>
    <alternativeName>
        <fullName evidence="9">GTP cyclohydrolase II</fullName>
    </alternativeName>
</protein>
<proteinExistence type="inferred from homology"/>
<dbReference type="FunFam" id="3.40.50.10990:FF:000002">
    <property type="entry name" value="GTP cyclohydrolase-2"/>
    <property type="match status" value="1"/>
</dbReference>
<dbReference type="HAMAP" id="MF_00179">
    <property type="entry name" value="RibA"/>
    <property type="match status" value="1"/>
</dbReference>
<keyword evidence="6 9" id="KW-0862">Zinc</keyword>
<feature type="binding site" evidence="9">
    <location>
        <position position="292"/>
    </location>
    <ligand>
        <name>GTP</name>
        <dbReference type="ChEBI" id="CHEBI:37565"/>
    </ligand>
</feature>
<evidence type="ECO:0000256" key="1">
    <source>
        <dbReference type="ARBA" id="ARBA00004853"/>
    </source>
</evidence>
<evidence type="ECO:0000256" key="6">
    <source>
        <dbReference type="ARBA" id="ARBA00022833"/>
    </source>
</evidence>
<evidence type="ECO:0000256" key="5">
    <source>
        <dbReference type="ARBA" id="ARBA00022801"/>
    </source>
</evidence>
<gene>
    <name evidence="9 11" type="primary">ribA</name>
    <name evidence="11" type="ORF">FMM06_14185</name>
</gene>
<comment type="function">
    <text evidence="9">Catalyzes the conversion of GTP to 2,5-diamino-6-ribosylamino-4(3H)-pyrimidinone 5'-phosphate (DARP), formate and pyrophosphate.</text>
</comment>
<evidence type="ECO:0000256" key="3">
    <source>
        <dbReference type="ARBA" id="ARBA00022723"/>
    </source>
</evidence>
<evidence type="ECO:0000256" key="8">
    <source>
        <dbReference type="ARBA" id="ARBA00049295"/>
    </source>
</evidence>
<evidence type="ECO:0000256" key="7">
    <source>
        <dbReference type="ARBA" id="ARBA00023134"/>
    </source>
</evidence>
<dbReference type="NCBIfam" id="NF001591">
    <property type="entry name" value="PRK00393.1"/>
    <property type="match status" value="1"/>
</dbReference>
<dbReference type="InterPro" id="IPR036144">
    <property type="entry name" value="RibA-like_sf"/>
</dbReference>
<comment type="cofactor">
    <cofactor evidence="9">
        <name>Zn(2+)</name>
        <dbReference type="ChEBI" id="CHEBI:29105"/>
    </cofactor>
    <text evidence="9">Binds 1 zinc ion per subunit.</text>
</comment>
<dbReference type="EMBL" id="VJWA01000002">
    <property type="protein sequence ID" value="TRW14821.1"/>
    <property type="molecule type" value="Genomic_DNA"/>
</dbReference>
<keyword evidence="7 9" id="KW-0342">GTP-binding</keyword>
<reference evidence="11 12" key="1">
    <citation type="submission" date="2019-07" db="EMBL/GenBank/DDBJ databases">
        <title>Novel species isolated from glacier.</title>
        <authorList>
            <person name="Liu Q."/>
            <person name="Xin Y.-H."/>
        </authorList>
    </citation>
    <scope>NUCLEOTIDE SEQUENCE [LARGE SCALE GENOMIC DNA]</scope>
    <source>
        <strain evidence="11 12">LB1R16</strain>
    </source>
</reference>
<dbReference type="EC" id="3.5.4.25" evidence="9"/>
<organism evidence="11 12">
    <name type="scientific">Glacieibacterium frigidum</name>
    <dbReference type="NCBI Taxonomy" id="2593303"/>
    <lineage>
        <taxon>Bacteria</taxon>
        <taxon>Pseudomonadati</taxon>
        <taxon>Pseudomonadota</taxon>
        <taxon>Alphaproteobacteria</taxon>
        <taxon>Sphingomonadales</taxon>
        <taxon>Sphingosinicellaceae</taxon>
        <taxon>Glacieibacterium</taxon>
    </lineage>
</organism>
<feature type="active site" description="Proton acceptor" evidence="9">
    <location>
        <position position="304"/>
    </location>
</feature>
<dbReference type="InterPro" id="IPR000926">
    <property type="entry name" value="RibA"/>
</dbReference>
<dbReference type="UniPathway" id="UPA00275">
    <property type="reaction ID" value="UER00400"/>
</dbReference>
<feature type="binding site" evidence="9">
    <location>
        <position position="243"/>
    </location>
    <ligand>
        <name>Zn(2+)</name>
        <dbReference type="ChEBI" id="CHEBI:29105"/>
        <note>catalytic</note>
    </ligand>
</feature>
<evidence type="ECO:0000313" key="11">
    <source>
        <dbReference type="EMBL" id="TRW14821.1"/>
    </source>
</evidence>
<feature type="binding site" evidence="9">
    <location>
        <position position="248"/>
    </location>
    <ligand>
        <name>GTP</name>
        <dbReference type="ChEBI" id="CHEBI:37565"/>
    </ligand>
</feature>
<comment type="similarity">
    <text evidence="9">Belongs to the GTP cyclohydrolase II family.</text>
</comment>
<keyword evidence="12" id="KW-1185">Reference proteome</keyword>
<dbReference type="GO" id="GO:0003935">
    <property type="term" value="F:GTP cyclohydrolase II activity"/>
    <property type="evidence" value="ECO:0007669"/>
    <property type="project" value="UniProtKB-UniRule"/>
</dbReference>
<dbReference type="PANTHER" id="PTHR21327">
    <property type="entry name" value="GTP CYCLOHYDROLASE II-RELATED"/>
    <property type="match status" value="1"/>
</dbReference>
<feature type="binding site" evidence="9">
    <location>
        <position position="232"/>
    </location>
    <ligand>
        <name>Zn(2+)</name>
        <dbReference type="ChEBI" id="CHEBI:29105"/>
        <note>catalytic</note>
    </ligand>
</feature>
<feature type="binding site" evidence="9">
    <location>
        <position position="327"/>
    </location>
    <ligand>
        <name>GTP</name>
        <dbReference type="ChEBI" id="CHEBI:37565"/>
    </ligand>
</feature>
<dbReference type="GO" id="GO:0005525">
    <property type="term" value="F:GTP binding"/>
    <property type="evidence" value="ECO:0007669"/>
    <property type="project" value="UniProtKB-KW"/>
</dbReference>
<dbReference type="CDD" id="cd00641">
    <property type="entry name" value="GTP_cyclohydro2"/>
    <property type="match status" value="1"/>
</dbReference>
<evidence type="ECO:0000256" key="2">
    <source>
        <dbReference type="ARBA" id="ARBA00022619"/>
    </source>
</evidence>
<feature type="binding site" evidence="9">
    <location>
        <begin position="227"/>
        <end position="231"/>
    </location>
    <ligand>
        <name>GTP</name>
        <dbReference type="ChEBI" id="CHEBI:37565"/>
    </ligand>
</feature>
<dbReference type="Pfam" id="PF00925">
    <property type="entry name" value="GTP_cyclohydro2"/>
    <property type="match status" value="1"/>
</dbReference>
<evidence type="ECO:0000256" key="4">
    <source>
        <dbReference type="ARBA" id="ARBA00022741"/>
    </source>
</evidence>